<keyword evidence="1" id="KW-0862">Zinc</keyword>
<dbReference type="RefSeq" id="WP_142532972.1">
    <property type="nucleotide sequence ID" value="NZ_FXTB01000003.1"/>
</dbReference>
<feature type="binding site" evidence="1">
    <location>
        <position position="156"/>
    </location>
    <ligand>
        <name>Zn(2+)</name>
        <dbReference type="ChEBI" id="CHEBI:29105"/>
    </ligand>
</feature>
<dbReference type="PANTHER" id="PTHR33202">
    <property type="entry name" value="ZINC UPTAKE REGULATION PROTEIN"/>
    <property type="match status" value="1"/>
</dbReference>
<dbReference type="GO" id="GO:0045892">
    <property type="term" value="P:negative regulation of DNA-templated transcription"/>
    <property type="evidence" value="ECO:0007669"/>
    <property type="project" value="TreeGrafter"/>
</dbReference>
<dbReference type="InterPro" id="IPR036390">
    <property type="entry name" value="WH_DNA-bd_sf"/>
</dbReference>
<name>A0A521CLR8_SACCC</name>
<dbReference type="GO" id="GO:0003700">
    <property type="term" value="F:DNA-binding transcription factor activity"/>
    <property type="evidence" value="ECO:0007669"/>
    <property type="project" value="InterPro"/>
</dbReference>
<sequence>MKAVDSVPPKVFCEPHSYSAEVQRVSKMLREKGIRITQNRLQLLDVFIGARHPINQKEIEDRLREIPDRVTLYRNLRFFVKHNIIHKIEVNDSLTTYSLNRIHVDANHTSEHLHFYCNICNKVVCMPQYSIKKYDLPEGFRQQSSKLIVNGTCDVCNGIERK</sequence>
<dbReference type="GO" id="GO:1900376">
    <property type="term" value="P:regulation of secondary metabolite biosynthetic process"/>
    <property type="evidence" value="ECO:0007669"/>
    <property type="project" value="TreeGrafter"/>
</dbReference>
<feature type="binding site" evidence="1">
    <location>
        <position position="120"/>
    </location>
    <ligand>
        <name>Zn(2+)</name>
        <dbReference type="ChEBI" id="CHEBI:29105"/>
    </ligand>
</feature>
<keyword evidence="1" id="KW-0479">Metal-binding</keyword>
<comment type="cofactor">
    <cofactor evidence="1">
        <name>Zn(2+)</name>
        <dbReference type="ChEBI" id="CHEBI:29105"/>
    </cofactor>
    <text evidence="1">Binds 1 zinc ion per subunit.</text>
</comment>
<proteinExistence type="predicted"/>
<evidence type="ECO:0000313" key="2">
    <source>
        <dbReference type="EMBL" id="SMO60407.1"/>
    </source>
</evidence>
<dbReference type="Gene3D" id="1.10.10.10">
    <property type="entry name" value="Winged helix-like DNA-binding domain superfamily/Winged helix DNA-binding domain"/>
    <property type="match status" value="1"/>
</dbReference>
<dbReference type="PANTHER" id="PTHR33202:SF22">
    <property type="entry name" value="HYDROGEN PEROXIDE SENSITIVE REPRESSOR"/>
    <property type="match status" value="1"/>
</dbReference>
<dbReference type="GO" id="GO:0008270">
    <property type="term" value="F:zinc ion binding"/>
    <property type="evidence" value="ECO:0007669"/>
    <property type="project" value="TreeGrafter"/>
</dbReference>
<protein>
    <submittedName>
        <fullName evidence="2">Fur family transcriptional regulator, ferric uptake regulator</fullName>
    </submittedName>
</protein>
<accession>A0A521CLR8</accession>
<evidence type="ECO:0000313" key="3">
    <source>
        <dbReference type="Proteomes" id="UP000319040"/>
    </source>
</evidence>
<dbReference type="AlphaFoldDB" id="A0A521CLR8"/>
<dbReference type="EMBL" id="FXTB01000003">
    <property type="protein sequence ID" value="SMO60407.1"/>
    <property type="molecule type" value="Genomic_DNA"/>
</dbReference>
<dbReference type="InterPro" id="IPR036388">
    <property type="entry name" value="WH-like_DNA-bd_sf"/>
</dbReference>
<dbReference type="GO" id="GO:0000976">
    <property type="term" value="F:transcription cis-regulatory region binding"/>
    <property type="evidence" value="ECO:0007669"/>
    <property type="project" value="TreeGrafter"/>
</dbReference>
<keyword evidence="3" id="KW-1185">Reference proteome</keyword>
<feature type="binding site" evidence="1">
    <location>
        <position position="153"/>
    </location>
    <ligand>
        <name>Zn(2+)</name>
        <dbReference type="ChEBI" id="CHEBI:29105"/>
    </ligand>
</feature>
<dbReference type="InterPro" id="IPR002481">
    <property type="entry name" value="FUR"/>
</dbReference>
<dbReference type="SUPFAM" id="SSF46785">
    <property type="entry name" value="Winged helix' DNA-binding domain"/>
    <property type="match status" value="1"/>
</dbReference>
<reference evidence="2 3" key="1">
    <citation type="submission" date="2017-05" db="EMBL/GenBank/DDBJ databases">
        <authorList>
            <person name="Varghese N."/>
            <person name="Submissions S."/>
        </authorList>
    </citation>
    <scope>NUCLEOTIDE SEQUENCE [LARGE SCALE GENOMIC DNA]</scope>
    <source>
        <strain evidence="2 3">DSM 27040</strain>
    </source>
</reference>
<organism evidence="2 3">
    <name type="scientific">Saccharicrinis carchari</name>
    <dbReference type="NCBI Taxonomy" id="1168039"/>
    <lineage>
        <taxon>Bacteria</taxon>
        <taxon>Pseudomonadati</taxon>
        <taxon>Bacteroidota</taxon>
        <taxon>Bacteroidia</taxon>
        <taxon>Marinilabiliales</taxon>
        <taxon>Marinilabiliaceae</taxon>
        <taxon>Saccharicrinis</taxon>
    </lineage>
</organism>
<evidence type="ECO:0000256" key="1">
    <source>
        <dbReference type="PIRSR" id="PIRSR602481-1"/>
    </source>
</evidence>
<dbReference type="OrthoDB" id="594893at2"/>
<gene>
    <name evidence="2" type="ORF">SAMN06265379_103275</name>
</gene>
<feature type="binding site" evidence="1">
    <location>
        <position position="117"/>
    </location>
    <ligand>
        <name>Zn(2+)</name>
        <dbReference type="ChEBI" id="CHEBI:29105"/>
    </ligand>
</feature>
<dbReference type="Proteomes" id="UP000319040">
    <property type="component" value="Unassembled WGS sequence"/>
</dbReference>
<dbReference type="Pfam" id="PF01475">
    <property type="entry name" value="FUR"/>
    <property type="match status" value="1"/>
</dbReference>